<reference evidence="1" key="1">
    <citation type="submission" date="2022-01" db="EMBL/GenBank/DDBJ databases">
        <authorList>
            <person name="King R."/>
        </authorList>
    </citation>
    <scope>NUCLEOTIDE SEQUENCE</scope>
</reference>
<dbReference type="AlphaFoldDB" id="A0A9P0GK97"/>
<accession>A0A9P0GK97</accession>
<evidence type="ECO:0000313" key="1">
    <source>
        <dbReference type="EMBL" id="CAH1114142.1"/>
    </source>
</evidence>
<keyword evidence="2" id="KW-1185">Reference proteome</keyword>
<dbReference type="OrthoDB" id="10559957at2759"/>
<dbReference type="Proteomes" id="UP001153636">
    <property type="component" value="Chromosome 8"/>
</dbReference>
<dbReference type="EMBL" id="OV651820">
    <property type="protein sequence ID" value="CAH1114142.1"/>
    <property type="molecule type" value="Genomic_DNA"/>
</dbReference>
<protein>
    <submittedName>
        <fullName evidence="1">Uncharacterized protein</fullName>
    </submittedName>
</protein>
<name>A0A9P0GK97_9CUCU</name>
<organism evidence="1 2">
    <name type="scientific">Psylliodes chrysocephalus</name>
    <dbReference type="NCBI Taxonomy" id="3402493"/>
    <lineage>
        <taxon>Eukaryota</taxon>
        <taxon>Metazoa</taxon>
        <taxon>Ecdysozoa</taxon>
        <taxon>Arthropoda</taxon>
        <taxon>Hexapoda</taxon>
        <taxon>Insecta</taxon>
        <taxon>Pterygota</taxon>
        <taxon>Neoptera</taxon>
        <taxon>Endopterygota</taxon>
        <taxon>Coleoptera</taxon>
        <taxon>Polyphaga</taxon>
        <taxon>Cucujiformia</taxon>
        <taxon>Chrysomeloidea</taxon>
        <taxon>Chrysomelidae</taxon>
        <taxon>Galerucinae</taxon>
        <taxon>Alticini</taxon>
        <taxon>Psylliodes</taxon>
    </lineage>
</organism>
<evidence type="ECO:0000313" key="2">
    <source>
        <dbReference type="Proteomes" id="UP001153636"/>
    </source>
</evidence>
<sequence length="196" mass="22717">MLLDSGSHISLLNPYIAKQYYANSIIFKPNVIKTSCGEQIAKYEAHISAFNEFQTEEKIIFTLFDFHPFFDGLISFRDLRNMGFNWNFQENFLFKDAVIIPVYLCYPSDYSSNYNLKLNDFEILKTKLPVNFIEKGTYYVPQTKINSHCYIPEGIVNVENAQTVVEIHNVSSDYTYVNLQGPLPVFPLSEFEICKV</sequence>
<proteinExistence type="predicted"/>
<gene>
    <name evidence="1" type="ORF">PSYICH_LOCUS14810</name>
</gene>